<dbReference type="EMBL" id="LQBM01000003">
    <property type="protein sequence ID" value="KUG58674.1"/>
    <property type="molecule type" value="Genomic_DNA"/>
</dbReference>
<protein>
    <submittedName>
        <fullName evidence="9">ABC transporter permease</fullName>
    </submittedName>
</protein>
<evidence type="ECO:0000256" key="4">
    <source>
        <dbReference type="ARBA" id="ARBA00022692"/>
    </source>
</evidence>
<keyword evidence="10" id="KW-1185">Reference proteome</keyword>
<keyword evidence="4 7" id="KW-0812">Transmembrane</keyword>
<evidence type="ECO:0000256" key="7">
    <source>
        <dbReference type="RuleBase" id="RU363032"/>
    </source>
</evidence>
<dbReference type="PANTHER" id="PTHR30151">
    <property type="entry name" value="ALKANE SULFONATE ABC TRANSPORTER-RELATED, MEMBRANE SUBUNIT"/>
    <property type="match status" value="1"/>
</dbReference>
<dbReference type="Gene3D" id="1.10.3720.10">
    <property type="entry name" value="MetI-like"/>
    <property type="match status" value="1"/>
</dbReference>
<evidence type="ECO:0000313" key="10">
    <source>
        <dbReference type="Proteomes" id="UP000054023"/>
    </source>
</evidence>
<dbReference type="Proteomes" id="UP000054023">
    <property type="component" value="Unassembled WGS sequence"/>
</dbReference>
<dbReference type="GO" id="GO:0005886">
    <property type="term" value="C:plasma membrane"/>
    <property type="evidence" value="ECO:0007669"/>
    <property type="project" value="UniProtKB-SubCell"/>
</dbReference>
<feature type="transmembrane region" description="Helical" evidence="7">
    <location>
        <begin position="130"/>
        <end position="150"/>
    </location>
</feature>
<comment type="similarity">
    <text evidence="7">Belongs to the binding-protein-dependent transport system permease family.</text>
</comment>
<keyword evidence="3" id="KW-1003">Cell membrane</keyword>
<keyword evidence="2 7" id="KW-0813">Transport</keyword>
<feature type="domain" description="ABC transmembrane type-1" evidence="8">
    <location>
        <begin position="56"/>
        <end position="246"/>
    </location>
</feature>
<evidence type="ECO:0000256" key="2">
    <source>
        <dbReference type="ARBA" id="ARBA00022448"/>
    </source>
</evidence>
<dbReference type="STRING" id="317018.AVL63_00980"/>
<dbReference type="Pfam" id="PF00528">
    <property type="entry name" value="BPD_transp_1"/>
    <property type="match status" value="1"/>
</dbReference>
<evidence type="ECO:0000259" key="8">
    <source>
        <dbReference type="PROSITE" id="PS50928"/>
    </source>
</evidence>
<keyword evidence="5 7" id="KW-1133">Transmembrane helix</keyword>
<name>A0A0W8IFA6_9MICC</name>
<organism evidence="9 10">
    <name type="scientific">Nesterenkonia jeotgali</name>
    <dbReference type="NCBI Taxonomy" id="317018"/>
    <lineage>
        <taxon>Bacteria</taxon>
        <taxon>Bacillati</taxon>
        <taxon>Actinomycetota</taxon>
        <taxon>Actinomycetes</taxon>
        <taxon>Micrococcales</taxon>
        <taxon>Micrococcaceae</taxon>
        <taxon>Nesterenkonia</taxon>
    </lineage>
</organism>
<gene>
    <name evidence="9" type="ORF">AVL63_00980</name>
</gene>
<dbReference type="AlphaFoldDB" id="A0A0W8IFA6"/>
<reference evidence="10" key="1">
    <citation type="submission" date="2015-12" db="EMBL/GenBank/DDBJ databases">
        <authorList>
            <person name="Nair G.R."/>
            <person name="Kaur G."/>
            <person name="Mayilraj S."/>
        </authorList>
    </citation>
    <scope>NUCLEOTIDE SEQUENCE [LARGE SCALE GENOMIC DNA]</scope>
    <source>
        <strain evidence="10">CD08_7</strain>
    </source>
</reference>
<feature type="transmembrane region" description="Helical" evidence="7">
    <location>
        <begin position="228"/>
        <end position="249"/>
    </location>
</feature>
<evidence type="ECO:0000256" key="5">
    <source>
        <dbReference type="ARBA" id="ARBA00022989"/>
    </source>
</evidence>
<evidence type="ECO:0000256" key="1">
    <source>
        <dbReference type="ARBA" id="ARBA00004651"/>
    </source>
</evidence>
<evidence type="ECO:0000313" key="9">
    <source>
        <dbReference type="EMBL" id="KUG58674.1"/>
    </source>
</evidence>
<dbReference type="InterPro" id="IPR000515">
    <property type="entry name" value="MetI-like"/>
</dbReference>
<dbReference type="GO" id="GO:0055085">
    <property type="term" value="P:transmembrane transport"/>
    <property type="evidence" value="ECO:0007669"/>
    <property type="project" value="InterPro"/>
</dbReference>
<dbReference type="PROSITE" id="PS50928">
    <property type="entry name" value="ABC_TM1"/>
    <property type="match status" value="1"/>
</dbReference>
<dbReference type="RefSeq" id="WP_058888353.1">
    <property type="nucleotide sequence ID" value="NZ_LQBM01000003.1"/>
</dbReference>
<dbReference type="OrthoDB" id="5140822at2"/>
<evidence type="ECO:0000256" key="6">
    <source>
        <dbReference type="ARBA" id="ARBA00023136"/>
    </source>
</evidence>
<proteinExistence type="inferred from homology"/>
<feature type="transmembrane region" description="Helical" evidence="7">
    <location>
        <begin position="67"/>
        <end position="88"/>
    </location>
</feature>
<dbReference type="PANTHER" id="PTHR30151:SF20">
    <property type="entry name" value="ABC TRANSPORTER PERMEASE PROTEIN HI_0355-RELATED"/>
    <property type="match status" value="1"/>
</dbReference>
<evidence type="ECO:0000256" key="3">
    <source>
        <dbReference type="ARBA" id="ARBA00022475"/>
    </source>
</evidence>
<keyword evidence="6 7" id="KW-0472">Membrane</keyword>
<accession>A0A0W8IFA6</accession>
<feature type="transmembrane region" description="Helical" evidence="7">
    <location>
        <begin position="100"/>
        <end position="118"/>
    </location>
</feature>
<feature type="transmembrane region" description="Helical" evidence="7">
    <location>
        <begin position="12"/>
        <end position="34"/>
    </location>
</feature>
<sequence length="261" mass="26962">MNTAIDRRRSALYSAAGLGAVILLWWVGSVTVLAEARIPTPGGVIGALLRDGFGFYWQHFSVTIHEAAIGFFWGNLIAILLASVVLVLPWTERLITQIAVISYCIPIVAVAPVLYIVIGAPSTGEPSGTAVALAVLAVFFTTVVGTLLGLKSADPASLDVVSVYGGSRLTQLRKVRLIAALPAILNALQIAAPAALLGAILGEYVGGVRQGVGLALIIAQQNLDVERAWAIGLLCAAVAGGAYALFGLIGKVAAPWSKGVA</sequence>
<comment type="caution">
    <text evidence="9">The sequence shown here is derived from an EMBL/GenBank/DDBJ whole genome shotgun (WGS) entry which is preliminary data.</text>
</comment>
<dbReference type="SUPFAM" id="SSF161098">
    <property type="entry name" value="MetI-like"/>
    <property type="match status" value="1"/>
</dbReference>
<dbReference type="InterPro" id="IPR035906">
    <property type="entry name" value="MetI-like_sf"/>
</dbReference>
<comment type="subcellular location">
    <subcellularLocation>
        <location evidence="1 7">Cell membrane</location>
        <topology evidence="1 7">Multi-pass membrane protein</topology>
    </subcellularLocation>
</comment>
<feature type="transmembrane region" description="Helical" evidence="7">
    <location>
        <begin position="177"/>
        <end position="201"/>
    </location>
</feature>